<dbReference type="InterPro" id="IPR001298">
    <property type="entry name" value="Filamin/ABP280_rpt"/>
</dbReference>
<evidence type="ECO:0000313" key="5">
    <source>
        <dbReference type="Proteomes" id="UP001472866"/>
    </source>
</evidence>
<evidence type="ECO:0000256" key="1">
    <source>
        <dbReference type="ARBA" id="ARBA00022737"/>
    </source>
</evidence>
<organism evidence="4 5">
    <name type="scientific">Chloropicon roscoffensis</name>
    <dbReference type="NCBI Taxonomy" id="1461544"/>
    <lineage>
        <taxon>Eukaryota</taxon>
        <taxon>Viridiplantae</taxon>
        <taxon>Chlorophyta</taxon>
        <taxon>Chloropicophyceae</taxon>
        <taxon>Chloropicales</taxon>
        <taxon>Chloropicaceae</taxon>
        <taxon>Chloropicon</taxon>
    </lineage>
</organism>
<dbReference type="InterPro" id="IPR017868">
    <property type="entry name" value="Filamin/ABP280_repeat-like"/>
</dbReference>
<reference evidence="4 5" key="1">
    <citation type="submission" date="2024-03" db="EMBL/GenBank/DDBJ databases">
        <title>Complete genome sequence of the green alga Chloropicon roscoffensis RCC1871.</title>
        <authorList>
            <person name="Lemieux C."/>
            <person name="Pombert J.-F."/>
            <person name="Otis C."/>
            <person name="Turmel M."/>
        </authorList>
    </citation>
    <scope>NUCLEOTIDE SEQUENCE [LARGE SCALE GENOMIC DNA]</scope>
    <source>
        <strain evidence="4 5">RCC1871</strain>
    </source>
</reference>
<evidence type="ECO:0000256" key="3">
    <source>
        <dbReference type="SAM" id="MobiDB-lite"/>
    </source>
</evidence>
<dbReference type="Pfam" id="PF00630">
    <property type="entry name" value="Filamin"/>
    <property type="match status" value="1"/>
</dbReference>
<dbReference type="SMART" id="SM00557">
    <property type="entry name" value="IG_FLMN"/>
    <property type="match status" value="2"/>
</dbReference>
<feature type="repeat" description="Filamin" evidence="2">
    <location>
        <begin position="1195"/>
        <end position="1237"/>
    </location>
</feature>
<dbReference type="InterPro" id="IPR015915">
    <property type="entry name" value="Kelch-typ_b-propeller"/>
</dbReference>
<proteinExistence type="predicted"/>
<dbReference type="SUPFAM" id="SSF117281">
    <property type="entry name" value="Kelch motif"/>
    <property type="match status" value="1"/>
</dbReference>
<feature type="repeat" description="Filamin" evidence="2">
    <location>
        <begin position="1004"/>
        <end position="1111"/>
    </location>
</feature>
<dbReference type="InterPro" id="IPR013783">
    <property type="entry name" value="Ig-like_fold"/>
</dbReference>
<dbReference type="InterPro" id="IPR014756">
    <property type="entry name" value="Ig_E-set"/>
</dbReference>
<protein>
    <submittedName>
        <fullName evidence="4">Filamin-A</fullName>
    </submittedName>
</protein>
<dbReference type="SUPFAM" id="SSF81296">
    <property type="entry name" value="E set domains"/>
    <property type="match status" value="3"/>
</dbReference>
<evidence type="ECO:0000313" key="4">
    <source>
        <dbReference type="EMBL" id="WZN66001.1"/>
    </source>
</evidence>
<dbReference type="GO" id="GO:0030036">
    <property type="term" value="P:actin cytoskeleton organization"/>
    <property type="evidence" value="ECO:0007669"/>
    <property type="project" value="InterPro"/>
</dbReference>
<feature type="region of interest" description="Disordered" evidence="3">
    <location>
        <begin position="1"/>
        <end position="43"/>
    </location>
</feature>
<accession>A0AAX4PJH9</accession>
<dbReference type="PROSITE" id="PS50194">
    <property type="entry name" value="FILAMIN_REPEAT"/>
    <property type="match status" value="4"/>
</dbReference>
<keyword evidence="1" id="KW-0677">Repeat</keyword>
<name>A0AAX4PJH9_9CHLO</name>
<dbReference type="Pfam" id="PF24681">
    <property type="entry name" value="Kelch_KLHDC2_KLHL20_DRC7"/>
    <property type="match status" value="1"/>
</dbReference>
<dbReference type="GO" id="GO:0051015">
    <property type="term" value="F:actin filament binding"/>
    <property type="evidence" value="ECO:0007669"/>
    <property type="project" value="InterPro"/>
</dbReference>
<dbReference type="InterPro" id="IPR044801">
    <property type="entry name" value="Filamin"/>
</dbReference>
<dbReference type="PANTHER" id="PTHR38537:SF8">
    <property type="entry name" value="FILAMIN-A"/>
    <property type="match status" value="1"/>
</dbReference>
<feature type="repeat" description="Filamin" evidence="2">
    <location>
        <begin position="1348"/>
        <end position="1454"/>
    </location>
</feature>
<dbReference type="EMBL" id="CP151514">
    <property type="protein sequence ID" value="WZN66001.1"/>
    <property type="molecule type" value="Genomic_DNA"/>
</dbReference>
<dbReference type="Gene3D" id="2.120.10.80">
    <property type="entry name" value="Kelch-type beta propeller"/>
    <property type="match status" value="1"/>
</dbReference>
<dbReference type="PANTHER" id="PTHR38537">
    <property type="entry name" value="JITTERBUG, ISOFORM N"/>
    <property type="match status" value="1"/>
</dbReference>
<keyword evidence="5" id="KW-1185">Reference proteome</keyword>
<dbReference type="Gene3D" id="2.60.40.10">
    <property type="entry name" value="Immunoglobulins"/>
    <property type="match status" value="7"/>
</dbReference>
<feature type="repeat" description="Filamin" evidence="2">
    <location>
        <begin position="1597"/>
        <end position="1704"/>
    </location>
</feature>
<gene>
    <name evidence="4" type="ORF">HKI87_14g75640</name>
</gene>
<dbReference type="Proteomes" id="UP001472866">
    <property type="component" value="Chromosome 14"/>
</dbReference>
<evidence type="ECO:0000256" key="2">
    <source>
        <dbReference type="PROSITE-ProRule" id="PRU00087"/>
    </source>
</evidence>
<sequence>MADKDGGPAEAFATPEKEAVSLAQEGWSETTPGGTAGAPKDGEENLDAKLVMAAQAARLSETGALGFVGVEGMNSVIEAVRKHFSSLASQGSARPEEGSDAQTLAAQDAGKLAKLLRDDETVRPLLKEPARMRESDGKYDTLDAVLDDVASFGAGDSSAGNKKVLEVEDVYNLFGLGGPDLDPYQSTSTFLTVEDSEMREKIIEEHLCLESLGEEAQLVYFGGLGKSHLGSKLQGEWQSILAEGDSGAGARGRVEKEMGSECIRNDLYVLSANDLMGSRPTINGTSLSTVNHSVGILEVAVPLSEVSEDLGDCAYLDACAGRVEHNLDLSHLRMMQPTGFGSRGSNLSSAQALAAVNACLALDPQAEGNTIGRTTLEVILGKFLPNTERERILDEAGDDSGRCDAAAVRAAILKSAEVLQLLQERREANLDHFSLNDLRELRVSVEEICWNRETKPGKIWIETGLRDAEQDLNSVSSSVKLSGERGTHKCEGMDLVFDLCEPSGSVLRSCRKVVEGECRPCLLLKVLSKKGELGRCELGLCSGTEQRKEWADIVPPGGGAPIGKLGARVFANAALLGARTFDADAVPSYELLIYGGLQRSKKAKQLVPSNRLQVYKAATNDLGKVDCIGEEPEPTSCHAACQLGEILIVQGGLASKGRVEGGCHYLHAPSTTWHAVEADEALDPGQRFDHTCCPSPDPEALITDLVFFGGEQPGGQLTNSVSCLEVSSIIPLSPTQGDRESLPCRWARCTVSGAIPKPRAGHAACSAVGEGGERRLWVFGGRVASDEGQTELCADLLCATLERTSDGRVQVTWEDVEVEGGGPGPRERCSLHEVGGRLLLSHGWTGEGKTPWSSDLWLFDQRGGKKGSWRHIALENAARFPTPRHGLGSALRRLAPGPRTAGEGCKLYDCGGAGPSRCGDEAIEVCAGEERRFVFKGQARAYVAMVTRQDDGSVCSYPTVARAAHDHTAYSFSFRSVRSGTYRVEVFSRMSKDPECCASIVVAPGPPSPGCFVISGPAAVGCVAGEPSALSVALHDAYGNALDEVSDSDLGKLKVLVKFKREMSAEVKTERDANARNVVRVSFSLQERGTHGLHVFYEGQLATSMDVKCLAGGVCLENCVLDPRSSSQSTWHSGVEYKFSVVLRDKGGLKVRAQDVPGSENLLKAFAEEKADMPKKAKKAANGSNAITDCASFANKDGTLGFSFTPTRSGECVVNVHYYASEYKPVAVQGCPFVVKVASSEIEAKTSKVVTPVPGRVVAGETHPILVQAKDKFGNSVSTSHEEVECRVLALPSRRVAKRIKAVNKEDGTYEVGLQLEDASQYELHFEMLKEGKFQAVSGSPRETTCAAGKLSPRHCTAFGRGVSGTTPAGEQTEFLVVSRDAYGNRIREGGAAVDVSVQSGSRVPCSVTDNGDGTYTCSYVPGTEESFTGRTVYAVAVKVAGRELEESPFFQRVYPPQTCAYNTSAASVPKRMNSGESVEFFVQARDAENRNCVHGMDPFTLDIELEEKQGKGGGEGGAKAPLTGEIKDMHDGRYLVRLFAEENLYAIARVGILLGTPADPVQEHIKDSPFQLMVTPKGLFGMGLWGAKKSASAAAVDESLASAFVLSGRGLRECVAGEETEFDLTPVQGDSLALGKSISASQIDSSLFKVELRGPQYIEGRVEGPDKDGNFRARYRPYLAGAYVLMVKIGRFALQQCPFSVRCSPDVTCAETCEISDFGLMNKRAGDDLVLQVTTLDAQRNKNYSDDERFHVICRGGSIQGKGKMAKFQKNLVEADSRPRGDGVHEVRFTVPIEGAYSVIVMHRDAKTGSLEELEASPVPFVVEKSLKKEQEQSAPNAAAISMTNLTHKALVASGSAGERKPNFLERRLKKILGEKDVQPEEHILRQEEPKPMFSAGLWRKPDYWETMGIYTIGTPPRRVQHNVMDLHKKGLRRE</sequence>